<proteinExistence type="inferred from homology"/>
<evidence type="ECO:0000313" key="18">
    <source>
        <dbReference type="EMBL" id="WQQ25011.1"/>
    </source>
</evidence>
<evidence type="ECO:0000313" key="19">
    <source>
        <dbReference type="Proteomes" id="UP001327225"/>
    </source>
</evidence>
<keyword evidence="8 14" id="KW-0067">ATP-binding</keyword>
<dbReference type="Pfam" id="PF08245">
    <property type="entry name" value="Mur_ligase_M"/>
    <property type="match status" value="1"/>
</dbReference>
<dbReference type="InterPro" id="IPR005758">
    <property type="entry name" value="UDP-N-AcMur_Ala_ligase_MurC"/>
</dbReference>
<comment type="similarity">
    <text evidence="14">Belongs to the MurCDEF family.</text>
</comment>
<comment type="catalytic activity">
    <reaction evidence="13 14">
        <text>UDP-N-acetyl-alpha-D-muramate + L-alanine + ATP = UDP-N-acetyl-alpha-D-muramoyl-L-alanine + ADP + phosphate + H(+)</text>
        <dbReference type="Rhea" id="RHEA:23372"/>
        <dbReference type="ChEBI" id="CHEBI:15378"/>
        <dbReference type="ChEBI" id="CHEBI:30616"/>
        <dbReference type="ChEBI" id="CHEBI:43474"/>
        <dbReference type="ChEBI" id="CHEBI:57972"/>
        <dbReference type="ChEBI" id="CHEBI:70757"/>
        <dbReference type="ChEBI" id="CHEBI:83898"/>
        <dbReference type="ChEBI" id="CHEBI:456216"/>
        <dbReference type="EC" id="6.3.2.8"/>
    </reaction>
</comment>
<keyword evidence="19" id="KW-1185">Reference proteome</keyword>
<dbReference type="Proteomes" id="UP001327225">
    <property type="component" value="Chromosome"/>
</dbReference>
<dbReference type="SUPFAM" id="SSF53623">
    <property type="entry name" value="MurD-like peptide ligases, catalytic domain"/>
    <property type="match status" value="1"/>
</dbReference>
<evidence type="ECO:0000256" key="2">
    <source>
        <dbReference type="ARBA" id="ARBA00004752"/>
    </source>
</evidence>
<dbReference type="Gene3D" id="3.40.50.720">
    <property type="entry name" value="NAD(P)-binding Rossmann-like Domain"/>
    <property type="match status" value="1"/>
</dbReference>
<protein>
    <recommendedName>
        <fullName evidence="3 14">UDP-N-acetylmuramate--L-alanine ligase</fullName>
        <ecNumber evidence="3 14">6.3.2.8</ecNumber>
    </recommendedName>
    <alternativeName>
        <fullName evidence="14">UDP-N-acetylmuramoyl-L-alanine synthetase</fullName>
    </alternativeName>
</protein>
<dbReference type="InterPro" id="IPR050061">
    <property type="entry name" value="MurCDEF_pg_biosynth"/>
</dbReference>
<organism evidence="18 19">
    <name type="scientific">Nocardioides bizhenqiangii</name>
    <dbReference type="NCBI Taxonomy" id="3095076"/>
    <lineage>
        <taxon>Bacteria</taxon>
        <taxon>Bacillati</taxon>
        <taxon>Actinomycetota</taxon>
        <taxon>Actinomycetes</taxon>
        <taxon>Propionibacteriales</taxon>
        <taxon>Nocardioidaceae</taxon>
        <taxon>Nocardioides</taxon>
    </lineage>
</organism>
<evidence type="ECO:0000256" key="11">
    <source>
        <dbReference type="ARBA" id="ARBA00023306"/>
    </source>
</evidence>
<sequence>MRIDVPGEIPAAEQLGRVHFVGIGGAGLSGIARVMARRGVPVTGSDDNDTPFLAQLRELDVPCHLGYDAAHVGDADTVVVTTAARDDNPEVLEAQRRGLTLLPRSAGLKAAMEGQQVLAVAGTHGKTTTTSLLTVALIAAGADPSYAVGGVLTATGRNADLGAGPFFVAEADESDGAFLVYDTFGAIVLNVEADHLDVWGTEAAYAAAFDEFADGVDAAGPIVVGVDDPGGARLADRLRGRGRRVITVGVDGDATLRAVGLEVVDGVTSFDVVPGEDRAGTPALARISLQIPGRHYVMDALAAFALGVELGYDAGRLAEGLGSFVGTGRRMELKGRVGGVGGAGGVSGEVRVYDSYAHHPSEIRGDLEAARSVAGGVGGRLLVCFQPHLVSRTRILGAEMGIALGAADEVVVLDVYVAREEPDPSVTGAVVADAVPLAAEQVTFVSDRGQALAVLLDRVRPGDVVLTLGAGDVTALAPQLVAALQERAGG</sequence>
<accession>A0ABZ0ZM42</accession>
<feature type="domain" description="Mur ligase C-terminal" evidence="16">
    <location>
        <begin position="348"/>
        <end position="471"/>
    </location>
</feature>
<evidence type="ECO:0000256" key="5">
    <source>
        <dbReference type="ARBA" id="ARBA00022598"/>
    </source>
</evidence>
<evidence type="ECO:0000256" key="10">
    <source>
        <dbReference type="ARBA" id="ARBA00022984"/>
    </source>
</evidence>
<evidence type="ECO:0000256" key="6">
    <source>
        <dbReference type="ARBA" id="ARBA00022618"/>
    </source>
</evidence>
<dbReference type="GO" id="GO:0008763">
    <property type="term" value="F:UDP-N-acetylmuramate-L-alanine ligase activity"/>
    <property type="evidence" value="ECO:0007669"/>
    <property type="project" value="UniProtKB-EC"/>
</dbReference>
<dbReference type="InterPro" id="IPR013221">
    <property type="entry name" value="Mur_ligase_cen"/>
</dbReference>
<feature type="domain" description="Mur ligase central" evidence="17">
    <location>
        <begin position="120"/>
        <end position="306"/>
    </location>
</feature>
<dbReference type="InterPro" id="IPR000713">
    <property type="entry name" value="Mur_ligase_N"/>
</dbReference>
<dbReference type="Pfam" id="PF02875">
    <property type="entry name" value="Mur_ligase_C"/>
    <property type="match status" value="1"/>
</dbReference>
<feature type="domain" description="Mur ligase N-terminal catalytic" evidence="15">
    <location>
        <begin position="18"/>
        <end position="114"/>
    </location>
</feature>
<dbReference type="InterPro" id="IPR004101">
    <property type="entry name" value="Mur_ligase_C"/>
</dbReference>
<dbReference type="Pfam" id="PF01225">
    <property type="entry name" value="Mur_ligase"/>
    <property type="match status" value="1"/>
</dbReference>
<dbReference type="SUPFAM" id="SSF51984">
    <property type="entry name" value="MurCD N-terminal domain"/>
    <property type="match status" value="1"/>
</dbReference>
<evidence type="ECO:0000256" key="13">
    <source>
        <dbReference type="ARBA" id="ARBA00047833"/>
    </source>
</evidence>
<evidence type="ECO:0000259" key="15">
    <source>
        <dbReference type="Pfam" id="PF01225"/>
    </source>
</evidence>
<dbReference type="Gene3D" id="3.90.190.20">
    <property type="entry name" value="Mur ligase, C-terminal domain"/>
    <property type="match status" value="1"/>
</dbReference>
<reference evidence="19" key="1">
    <citation type="submission" date="2023-12" db="EMBL/GenBank/DDBJ databases">
        <title>Novel species in genus Nocardioides.</title>
        <authorList>
            <person name="Zhou H."/>
        </authorList>
    </citation>
    <scope>NUCLEOTIDE SEQUENCE [LARGE SCALE GENOMIC DNA]</scope>
    <source>
        <strain evidence="19">HM61</strain>
    </source>
</reference>
<dbReference type="RefSeq" id="WP_322936549.1">
    <property type="nucleotide sequence ID" value="NZ_CP141059.1"/>
</dbReference>
<keyword evidence="5 14" id="KW-0436">Ligase</keyword>
<gene>
    <name evidence="14 18" type="primary">murC</name>
    <name evidence="18" type="ORF">SHK19_13660</name>
</gene>
<dbReference type="Gene3D" id="3.40.1190.10">
    <property type="entry name" value="Mur-like, catalytic domain"/>
    <property type="match status" value="1"/>
</dbReference>
<comment type="pathway">
    <text evidence="2 14">Cell wall biogenesis; peptidoglycan biosynthesis.</text>
</comment>
<keyword evidence="6 14" id="KW-0132">Cell division</keyword>
<dbReference type="NCBIfam" id="TIGR01082">
    <property type="entry name" value="murC"/>
    <property type="match status" value="1"/>
</dbReference>
<comment type="function">
    <text evidence="14">Cell wall formation.</text>
</comment>
<dbReference type="EMBL" id="CP141059">
    <property type="protein sequence ID" value="WQQ25011.1"/>
    <property type="molecule type" value="Genomic_DNA"/>
</dbReference>
<keyword evidence="10 14" id="KW-0573">Peptidoglycan synthesis</keyword>
<keyword evidence="4 14" id="KW-0963">Cytoplasm</keyword>
<evidence type="ECO:0000256" key="1">
    <source>
        <dbReference type="ARBA" id="ARBA00004496"/>
    </source>
</evidence>
<comment type="subcellular location">
    <subcellularLocation>
        <location evidence="1 14">Cytoplasm</location>
    </subcellularLocation>
</comment>
<evidence type="ECO:0000256" key="14">
    <source>
        <dbReference type="HAMAP-Rule" id="MF_00046"/>
    </source>
</evidence>
<keyword evidence="11 14" id="KW-0131">Cell cycle</keyword>
<dbReference type="PANTHER" id="PTHR43445:SF3">
    <property type="entry name" value="UDP-N-ACETYLMURAMATE--L-ALANINE LIGASE"/>
    <property type="match status" value="1"/>
</dbReference>
<feature type="binding site" evidence="14">
    <location>
        <begin position="122"/>
        <end position="128"/>
    </location>
    <ligand>
        <name>ATP</name>
        <dbReference type="ChEBI" id="CHEBI:30616"/>
    </ligand>
</feature>
<evidence type="ECO:0000256" key="12">
    <source>
        <dbReference type="ARBA" id="ARBA00023316"/>
    </source>
</evidence>
<evidence type="ECO:0000256" key="3">
    <source>
        <dbReference type="ARBA" id="ARBA00012211"/>
    </source>
</evidence>
<evidence type="ECO:0000256" key="4">
    <source>
        <dbReference type="ARBA" id="ARBA00022490"/>
    </source>
</evidence>
<keyword evidence="12 14" id="KW-0961">Cell wall biogenesis/degradation</keyword>
<dbReference type="HAMAP" id="MF_00046">
    <property type="entry name" value="MurC"/>
    <property type="match status" value="1"/>
</dbReference>
<evidence type="ECO:0000256" key="7">
    <source>
        <dbReference type="ARBA" id="ARBA00022741"/>
    </source>
</evidence>
<keyword evidence="7 14" id="KW-0547">Nucleotide-binding</keyword>
<dbReference type="InterPro" id="IPR036565">
    <property type="entry name" value="Mur-like_cat_sf"/>
</dbReference>
<dbReference type="InterPro" id="IPR036615">
    <property type="entry name" value="Mur_ligase_C_dom_sf"/>
</dbReference>
<dbReference type="PANTHER" id="PTHR43445">
    <property type="entry name" value="UDP-N-ACETYLMURAMATE--L-ALANINE LIGASE-RELATED"/>
    <property type="match status" value="1"/>
</dbReference>
<dbReference type="SUPFAM" id="SSF53244">
    <property type="entry name" value="MurD-like peptide ligases, peptide-binding domain"/>
    <property type="match status" value="1"/>
</dbReference>
<evidence type="ECO:0000259" key="17">
    <source>
        <dbReference type="Pfam" id="PF08245"/>
    </source>
</evidence>
<name>A0ABZ0ZM42_9ACTN</name>
<evidence type="ECO:0000256" key="8">
    <source>
        <dbReference type="ARBA" id="ARBA00022840"/>
    </source>
</evidence>
<dbReference type="EC" id="6.3.2.8" evidence="3 14"/>
<evidence type="ECO:0000259" key="16">
    <source>
        <dbReference type="Pfam" id="PF02875"/>
    </source>
</evidence>
<evidence type="ECO:0000256" key="9">
    <source>
        <dbReference type="ARBA" id="ARBA00022960"/>
    </source>
</evidence>
<keyword evidence="9 14" id="KW-0133">Cell shape</keyword>